<reference evidence="4" key="1">
    <citation type="submission" date="2021-02" db="EMBL/GenBank/DDBJ databases">
        <authorList>
            <person name="Nowell W R."/>
        </authorList>
    </citation>
    <scope>NUCLEOTIDE SEQUENCE</scope>
</reference>
<keyword evidence="2" id="KW-0812">Transmembrane</keyword>
<dbReference type="Gene3D" id="2.60.120.260">
    <property type="entry name" value="Galactose-binding domain-like"/>
    <property type="match status" value="1"/>
</dbReference>
<organism evidence="4 5">
    <name type="scientific">Adineta steineri</name>
    <dbReference type="NCBI Taxonomy" id="433720"/>
    <lineage>
        <taxon>Eukaryota</taxon>
        <taxon>Metazoa</taxon>
        <taxon>Spiralia</taxon>
        <taxon>Gnathifera</taxon>
        <taxon>Rotifera</taxon>
        <taxon>Eurotatoria</taxon>
        <taxon>Bdelloidea</taxon>
        <taxon>Adinetida</taxon>
        <taxon>Adinetidae</taxon>
        <taxon>Adineta</taxon>
    </lineage>
</organism>
<accession>A0A819HB50</accession>
<evidence type="ECO:0000256" key="2">
    <source>
        <dbReference type="SAM" id="Phobius"/>
    </source>
</evidence>
<dbReference type="EMBL" id="CAJOAZ010002134">
    <property type="protein sequence ID" value="CAF3897909.1"/>
    <property type="molecule type" value="Genomic_DNA"/>
</dbReference>
<feature type="transmembrane region" description="Helical" evidence="2">
    <location>
        <begin position="46"/>
        <end position="73"/>
    </location>
</feature>
<dbReference type="Proteomes" id="UP000663844">
    <property type="component" value="Unassembled WGS sequence"/>
</dbReference>
<name>A0A819HB50_9BILA</name>
<feature type="region of interest" description="Disordered" evidence="1">
    <location>
        <begin position="1"/>
        <end position="20"/>
    </location>
</feature>
<sequence>MMHRQNSDWSSDPASTTNASHSSIERIVWTDDNDNHRIHQKKTSFAWYWCFKCCIVGSLVAGIGLAIILTFWLTSKTAATETSPQVPVRQVRVRQALVQLAVRQALVQVQVRQAQVRVQEAQVPVQQALVQVPVRQALAQVQQAQVQQAQVPVRQVQVQQAPVHQRTTTTAATTASITSNTCTSGWTGVTILYHCTNCTTIHPYAYYSYTYVAIATLTRISFSFREDNGCFAIDTVSVRSTAAPTVELISNNDFETGSFSSWTYCNPNGASAAGKVYHSLFCVSYTLTPKSGSYFYYDGAVGNNDYLSQQFTTVIGQSYNVSFWLFNDAGGGTSSADILLSV</sequence>
<evidence type="ECO:0000313" key="4">
    <source>
        <dbReference type="EMBL" id="CAF3897909.1"/>
    </source>
</evidence>
<proteinExistence type="predicted"/>
<evidence type="ECO:0000313" key="3">
    <source>
        <dbReference type="EMBL" id="CAF1299146.1"/>
    </source>
</evidence>
<dbReference type="EMBL" id="CAJNOG010000567">
    <property type="protein sequence ID" value="CAF1299146.1"/>
    <property type="molecule type" value="Genomic_DNA"/>
</dbReference>
<evidence type="ECO:0000256" key="1">
    <source>
        <dbReference type="SAM" id="MobiDB-lite"/>
    </source>
</evidence>
<dbReference type="AlphaFoldDB" id="A0A819HB50"/>
<evidence type="ECO:0000313" key="5">
    <source>
        <dbReference type="Proteomes" id="UP000663844"/>
    </source>
</evidence>
<feature type="compositionally biased region" description="Polar residues" evidence="1">
    <location>
        <begin position="7"/>
        <end position="20"/>
    </location>
</feature>
<comment type="caution">
    <text evidence="4">The sequence shown here is derived from an EMBL/GenBank/DDBJ whole genome shotgun (WGS) entry which is preliminary data.</text>
</comment>
<gene>
    <name evidence="3" type="ORF">JYZ213_LOCUS32212</name>
    <name evidence="4" type="ORF">OXD698_LOCUS23777</name>
</gene>
<keyword evidence="2" id="KW-1133">Transmembrane helix</keyword>
<protein>
    <submittedName>
        <fullName evidence="4">Uncharacterized protein</fullName>
    </submittedName>
</protein>
<keyword evidence="2" id="KW-0472">Membrane</keyword>
<dbReference type="Proteomes" id="UP000663845">
    <property type="component" value="Unassembled WGS sequence"/>
</dbReference>